<accession>A0ABQ4N7T6</accession>
<dbReference type="PROSITE" id="PS50885">
    <property type="entry name" value="HAMP"/>
    <property type="match status" value="1"/>
</dbReference>
<dbReference type="Gene3D" id="1.10.8.500">
    <property type="entry name" value="HAMP domain in histidine kinase"/>
    <property type="match status" value="1"/>
</dbReference>
<feature type="domain" description="HAMP" evidence="11">
    <location>
        <begin position="192"/>
        <end position="244"/>
    </location>
</feature>
<feature type="transmembrane region" description="Helical" evidence="10">
    <location>
        <begin position="174"/>
        <end position="194"/>
    </location>
</feature>
<evidence type="ECO:0000256" key="3">
    <source>
        <dbReference type="ARBA" id="ARBA00004236"/>
    </source>
</evidence>
<evidence type="ECO:0000256" key="1">
    <source>
        <dbReference type="ARBA" id="ARBA00000085"/>
    </source>
</evidence>
<keyword evidence="8" id="KW-0418">Kinase</keyword>
<dbReference type="InterPro" id="IPR050398">
    <property type="entry name" value="HssS/ArlS-like"/>
</dbReference>
<dbReference type="Gene3D" id="3.30.450.20">
    <property type="entry name" value="PAS domain"/>
    <property type="match status" value="1"/>
</dbReference>
<dbReference type="InterPro" id="IPR010559">
    <property type="entry name" value="Sig_transdc_His_kin_internal"/>
</dbReference>
<dbReference type="EC" id="2.7.13.3" evidence="4"/>
<keyword evidence="9 10" id="KW-0472">Membrane</keyword>
<dbReference type="Proteomes" id="UP000680304">
    <property type="component" value="Unassembled WGS sequence"/>
</dbReference>
<gene>
    <name evidence="12" type="ORF">PACILC2_28340</name>
</gene>
<dbReference type="CDD" id="cd06225">
    <property type="entry name" value="HAMP"/>
    <property type="match status" value="1"/>
</dbReference>
<dbReference type="SUPFAM" id="SSF158472">
    <property type="entry name" value="HAMP domain-like"/>
    <property type="match status" value="1"/>
</dbReference>
<organism evidence="12 13">
    <name type="scientific">Paenibacillus cisolokensis</name>
    <dbReference type="NCBI Taxonomy" id="1658519"/>
    <lineage>
        <taxon>Bacteria</taxon>
        <taxon>Bacillati</taxon>
        <taxon>Bacillota</taxon>
        <taxon>Bacilli</taxon>
        <taxon>Bacillales</taxon>
        <taxon>Paenibacillaceae</taxon>
        <taxon>Paenibacillus</taxon>
    </lineage>
</organism>
<keyword evidence="7" id="KW-0808">Transferase</keyword>
<evidence type="ECO:0000313" key="12">
    <source>
        <dbReference type="EMBL" id="GIQ64266.1"/>
    </source>
</evidence>
<dbReference type="SMART" id="SM00304">
    <property type="entry name" value="HAMP"/>
    <property type="match status" value="1"/>
</dbReference>
<evidence type="ECO:0000256" key="10">
    <source>
        <dbReference type="SAM" id="Phobius"/>
    </source>
</evidence>
<evidence type="ECO:0000256" key="5">
    <source>
        <dbReference type="ARBA" id="ARBA00022475"/>
    </source>
</evidence>
<comment type="caution">
    <text evidence="12">The sequence shown here is derived from an EMBL/GenBank/DDBJ whole genome shotgun (WGS) entry which is preliminary data.</text>
</comment>
<dbReference type="PANTHER" id="PTHR45528">
    <property type="entry name" value="SENSOR HISTIDINE KINASE CPXA"/>
    <property type="match status" value="1"/>
</dbReference>
<evidence type="ECO:0000256" key="6">
    <source>
        <dbReference type="ARBA" id="ARBA00022553"/>
    </source>
</evidence>
<sequence>MKKAHQLEPYGSAIPETEMTKIDPAHQSHLYGMQTLPYYAPKPVITIHRKIVQVPSFKPIGTLAIDLTTEVIDDICRNLYDPGLEELYLLTEDGTIVYGPDERKRGKRLNEAWVREALAGGQTRGHQSYKEEGHSGIYVYERLTDNGMNWTLIKRIPDKLLQAGTRQVTAVNTFVLGCSLIVAAAAAIFVSFWITSPLKKLTGYVNRIQSGELETDIRLTREDEIGILARRFRLMMETINNLVLREYRLELASKTNQLKALQAQVQPHFIYNALQSIGTAALQSGARDVYHLVMLLGK</sequence>
<keyword evidence="10" id="KW-0812">Transmembrane</keyword>
<evidence type="ECO:0000256" key="9">
    <source>
        <dbReference type="ARBA" id="ARBA00023136"/>
    </source>
</evidence>
<comment type="catalytic activity">
    <reaction evidence="1">
        <text>ATP + protein L-histidine = ADP + protein N-phospho-L-histidine.</text>
        <dbReference type="EC" id="2.7.13.3"/>
    </reaction>
</comment>
<keyword evidence="6" id="KW-0597">Phosphoprotein</keyword>
<keyword evidence="10" id="KW-1133">Transmembrane helix</keyword>
<evidence type="ECO:0000259" key="11">
    <source>
        <dbReference type="PROSITE" id="PS50885"/>
    </source>
</evidence>
<keyword evidence="13" id="KW-1185">Reference proteome</keyword>
<proteinExistence type="predicted"/>
<evidence type="ECO:0000256" key="4">
    <source>
        <dbReference type="ARBA" id="ARBA00012438"/>
    </source>
</evidence>
<dbReference type="EMBL" id="BOVJ01000088">
    <property type="protein sequence ID" value="GIQ64266.1"/>
    <property type="molecule type" value="Genomic_DNA"/>
</dbReference>
<evidence type="ECO:0000256" key="2">
    <source>
        <dbReference type="ARBA" id="ARBA00004141"/>
    </source>
</evidence>
<evidence type="ECO:0000256" key="7">
    <source>
        <dbReference type="ARBA" id="ARBA00022679"/>
    </source>
</evidence>
<dbReference type="InterPro" id="IPR003660">
    <property type="entry name" value="HAMP_dom"/>
</dbReference>
<evidence type="ECO:0000313" key="13">
    <source>
        <dbReference type="Proteomes" id="UP000680304"/>
    </source>
</evidence>
<name>A0ABQ4N7T6_9BACL</name>
<dbReference type="Pfam" id="PF00672">
    <property type="entry name" value="HAMP"/>
    <property type="match status" value="1"/>
</dbReference>
<dbReference type="PANTHER" id="PTHR45528:SF10">
    <property type="entry name" value="METHYL-ACCEPTING CHEMOTAXIS PROTEIN"/>
    <property type="match status" value="1"/>
</dbReference>
<evidence type="ECO:0000256" key="8">
    <source>
        <dbReference type="ARBA" id="ARBA00022777"/>
    </source>
</evidence>
<protein>
    <recommendedName>
        <fullName evidence="4">histidine kinase</fullName>
        <ecNumber evidence="4">2.7.13.3</ecNumber>
    </recommendedName>
</protein>
<dbReference type="Pfam" id="PF06580">
    <property type="entry name" value="His_kinase"/>
    <property type="match status" value="1"/>
</dbReference>
<comment type="subcellular location">
    <subcellularLocation>
        <location evidence="3">Cell membrane</location>
    </subcellularLocation>
    <subcellularLocation>
        <location evidence="2">Membrane</location>
        <topology evidence="2">Multi-pass membrane protein</topology>
    </subcellularLocation>
</comment>
<keyword evidence="5" id="KW-1003">Cell membrane</keyword>
<reference evidence="12 13" key="1">
    <citation type="submission" date="2021-04" db="EMBL/GenBank/DDBJ databases">
        <title>Draft genome sequence of Paenibacillus cisolokensis, LC2-13A.</title>
        <authorList>
            <person name="Uke A."/>
            <person name="Chhe C."/>
            <person name="Baramee S."/>
            <person name="Kosugi A."/>
        </authorList>
    </citation>
    <scope>NUCLEOTIDE SEQUENCE [LARGE SCALE GENOMIC DNA]</scope>
    <source>
        <strain evidence="12 13">LC2-13A</strain>
    </source>
</reference>